<sequence>MLFFGKKISVKKIFSLDIMARPTEERDQDATVYIGNLDECFWQDPLVIFTLSAHFYFVNNRISNSFTYLILLSRNI</sequence>
<evidence type="ECO:0000313" key="2">
    <source>
        <dbReference type="Proteomes" id="UP000018888"/>
    </source>
</evidence>
<organism evidence="1 2">
    <name type="scientific">Rhizophagus irregularis (strain DAOM 181602 / DAOM 197198 / MUCL 43194)</name>
    <name type="common">Arbuscular mycorrhizal fungus</name>
    <name type="synonym">Glomus intraradices</name>
    <dbReference type="NCBI Taxonomy" id="747089"/>
    <lineage>
        <taxon>Eukaryota</taxon>
        <taxon>Fungi</taxon>
        <taxon>Fungi incertae sedis</taxon>
        <taxon>Mucoromycota</taxon>
        <taxon>Glomeromycotina</taxon>
        <taxon>Glomeromycetes</taxon>
        <taxon>Glomerales</taxon>
        <taxon>Glomeraceae</taxon>
        <taxon>Rhizophagus</taxon>
    </lineage>
</organism>
<reference evidence="1 2" key="1">
    <citation type="journal article" date="2013" name="Proc. Natl. Acad. Sci. U.S.A.">
        <title>Genome of an arbuscular mycorrhizal fungus provides insight into the oldest plant symbiosis.</title>
        <authorList>
            <person name="Tisserant E."/>
            <person name="Malbreil M."/>
            <person name="Kuo A."/>
            <person name="Kohler A."/>
            <person name="Symeonidi A."/>
            <person name="Balestrini R."/>
            <person name="Charron P."/>
            <person name="Duensing N."/>
            <person name="Frei Dit Frey N."/>
            <person name="Gianinazzi-Pearson V."/>
            <person name="Gilbert L.B."/>
            <person name="Handa Y."/>
            <person name="Herr J.R."/>
            <person name="Hijri M."/>
            <person name="Koul R."/>
            <person name="Kawaguchi M."/>
            <person name="Krajinski F."/>
            <person name="Lammers P.J."/>
            <person name="Masclaux F.G."/>
            <person name="Murat C."/>
            <person name="Morin E."/>
            <person name="Ndikumana S."/>
            <person name="Pagni M."/>
            <person name="Petitpierre D."/>
            <person name="Requena N."/>
            <person name="Rosikiewicz P."/>
            <person name="Riley R."/>
            <person name="Saito K."/>
            <person name="San Clemente H."/>
            <person name="Shapiro H."/>
            <person name="van Tuinen D."/>
            <person name="Becard G."/>
            <person name="Bonfante P."/>
            <person name="Paszkowski U."/>
            <person name="Shachar-Hill Y.Y."/>
            <person name="Tuskan G.A."/>
            <person name="Young P.W."/>
            <person name="Sanders I.R."/>
            <person name="Henrissat B."/>
            <person name="Rensing S.A."/>
            <person name="Grigoriev I.V."/>
            <person name="Corradi N."/>
            <person name="Roux C."/>
            <person name="Martin F."/>
        </authorList>
    </citation>
    <scope>NUCLEOTIDE SEQUENCE [LARGE SCALE GENOMIC DNA]</scope>
    <source>
        <strain evidence="1 2">DAOM 197198</strain>
    </source>
</reference>
<dbReference type="AlphaFoldDB" id="A0A2P4Q7Q3"/>
<comment type="caution">
    <text evidence="1">The sequence shown here is derived from an EMBL/GenBank/DDBJ whole genome shotgun (WGS) entry which is preliminary data.</text>
</comment>
<proteinExistence type="predicted"/>
<gene>
    <name evidence="1" type="ORF">GLOIN_2v1584935</name>
</gene>
<dbReference type="EMBL" id="AUPC02000081">
    <property type="protein sequence ID" value="POG73666.1"/>
    <property type="molecule type" value="Genomic_DNA"/>
</dbReference>
<evidence type="ECO:0000313" key="1">
    <source>
        <dbReference type="EMBL" id="POG73666.1"/>
    </source>
</evidence>
<dbReference type="Proteomes" id="UP000018888">
    <property type="component" value="Unassembled WGS sequence"/>
</dbReference>
<accession>A0A2P4Q7Q3</accession>
<protein>
    <submittedName>
        <fullName evidence="1">Uncharacterized protein</fullName>
    </submittedName>
</protein>
<name>A0A2P4Q7Q3_RHIID</name>
<keyword evidence="2" id="KW-1185">Reference proteome</keyword>
<reference evidence="1 2" key="2">
    <citation type="journal article" date="2018" name="New Phytol.">
        <title>High intraspecific genome diversity in the model arbuscular mycorrhizal symbiont Rhizophagus irregularis.</title>
        <authorList>
            <person name="Chen E.C.H."/>
            <person name="Morin E."/>
            <person name="Beaudet D."/>
            <person name="Noel J."/>
            <person name="Yildirir G."/>
            <person name="Ndikumana S."/>
            <person name="Charron P."/>
            <person name="St-Onge C."/>
            <person name="Giorgi J."/>
            <person name="Kruger M."/>
            <person name="Marton T."/>
            <person name="Ropars J."/>
            <person name="Grigoriev I.V."/>
            <person name="Hainaut M."/>
            <person name="Henrissat B."/>
            <person name="Roux C."/>
            <person name="Martin F."/>
            <person name="Corradi N."/>
        </authorList>
    </citation>
    <scope>NUCLEOTIDE SEQUENCE [LARGE SCALE GENOMIC DNA]</scope>
    <source>
        <strain evidence="1 2">DAOM 197198</strain>
    </source>
</reference>